<protein>
    <submittedName>
        <fullName evidence="3">BioY protein</fullName>
    </submittedName>
</protein>
<dbReference type="PANTHER" id="PTHR34295">
    <property type="entry name" value="BIOTIN TRANSPORTER BIOY"/>
    <property type="match status" value="1"/>
</dbReference>
<proteinExistence type="inferred from homology"/>
<dbReference type="InterPro" id="IPR003784">
    <property type="entry name" value="BioY"/>
</dbReference>
<accession>D7EA19</accession>
<sequence>MDGDESETNITGSSEIKKMVFASLFAAMTAIGAYMKIPIGPVPITFQVLFVFLAGSILGKKWGPLSMIVYILLGVAGLPVFAGGASGIGVLFGPTGGYIIGFVLATFVIGMLTEKVKSAGLVLNSFYMIIGLIIIYTLGATQLMIEAQLEPIEAIMSGVAPFVTGDLISILIAAYITTKYEI</sequence>
<gene>
    <name evidence="3" type="ordered locus">Metev_1855</name>
</gene>
<feature type="transmembrane region" description="Helical" evidence="2">
    <location>
        <begin position="121"/>
        <end position="143"/>
    </location>
</feature>
<dbReference type="Pfam" id="PF02632">
    <property type="entry name" value="BioY"/>
    <property type="match status" value="1"/>
</dbReference>
<dbReference type="KEGG" id="mev:Metev_1855"/>
<keyword evidence="4" id="KW-1185">Reference proteome</keyword>
<evidence type="ECO:0000256" key="2">
    <source>
        <dbReference type="SAM" id="Phobius"/>
    </source>
</evidence>
<dbReference type="GO" id="GO:0005886">
    <property type="term" value="C:plasma membrane"/>
    <property type="evidence" value="ECO:0007669"/>
    <property type="project" value="UniProtKB-SubCell"/>
</dbReference>
<organism evidence="3 4">
    <name type="scientific">Methanohalobium evestigatum (strain ATCC BAA-1072 / DSM 3721 / NBRC 107634 / OCM 161 / Z-7303)</name>
    <dbReference type="NCBI Taxonomy" id="644295"/>
    <lineage>
        <taxon>Archaea</taxon>
        <taxon>Methanobacteriati</taxon>
        <taxon>Methanobacteriota</taxon>
        <taxon>Stenosarchaea group</taxon>
        <taxon>Methanomicrobia</taxon>
        <taxon>Methanosarcinales</taxon>
        <taxon>Methanosarcinaceae</taxon>
        <taxon>Methanohalobium</taxon>
    </lineage>
</organism>
<dbReference type="STRING" id="644295.Metev_1855"/>
<keyword evidence="1" id="KW-0813">Transport</keyword>
<dbReference type="PIRSF" id="PIRSF016661">
    <property type="entry name" value="BioY"/>
    <property type="match status" value="1"/>
</dbReference>
<feature type="transmembrane region" description="Helical" evidence="2">
    <location>
        <begin position="155"/>
        <end position="176"/>
    </location>
</feature>
<dbReference type="Gene3D" id="1.10.1760.20">
    <property type="match status" value="1"/>
</dbReference>
<dbReference type="EMBL" id="CP002069">
    <property type="protein sequence ID" value="ADI74690.1"/>
    <property type="molecule type" value="Genomic_DNA"/>
</dbReference>
<comment type="similarity">
    <text evidence="1">Belongs to the BioY family.</text>
</comment>
<reference evidence="3 4" key="1">
    <citation type="submission" date="2010-06" db="EMBL/GenBank/DDBJ databases">
        <title>Complete sequence chromosome of Methanohalobium evestigatum Z-7303.</title>
        <authorList>
            <consortium name="US DOE Joint Genome Institute"/>
            <person name="Lucas S."/>
            <person name="Copeland A."/>
            <person name="Lapidus A."/>
            <person name="Cheng J.-F."/>
            <person name="Bruce D."/>
            <person name="Goodwin L."/>
            <person name="Pitluck S."/>
            <person name="Saunders E."/>
            <person name="Detter J.C."/>
            <person name="Han C."/>
            <person name="Tapia R."/>
            <person name="Land M."/>
            <person name="Hauser L."/>
            <person name="Kyrpides N."/>
            <person name="Mikhailova N."/>
            <person name="Sieprawska-Lupa M."/>
            <person name="Whitman W.B."/>
            <person name="Anderson I."/>
            <person name="Woyke T."/>
        </authorList>
    </citation>
    <scope>NUCLEOTIDE SEQUENCE [LARGE SCALE GENOMIC DNA]</scope>
    <source>
        <strain evidence="4">ATCC BAA-1072 / DSM 3721 / NBRC 107634 / OCM 161 / Z-7303</strain>
    </source>
</reference>
<dbReference type="RefSeq" id="WP_013195255.1">
    <property type="nucleotide sequence ID" value="NC_014253.1"/>
</dbReference>
<dbReference type="Proteomes" id="UP000000391">
    <property type="component" value="Chromosome"/>
</dbReference>
<feature type="transmembrane region" description="Helical" evidence="2">
    <location>
        <begin position="41"/>
        <end position="58"/>
    </location>
</feature>
<feature type="transmembrane region" description="Helical" evidence="2">
    <location>
        <begin position="65"/>
        <end position="82"/>
    </location>
</feature>
<keyword evidence="2" id="KW-1133">Transmembrane helix</keyword>
<evidence type="ECO:0000313" key="3">
    <source>
        <dbReference type="EMBL" id="ADI74690.1"/>
    </source>
</evidence>
<name>D7EA19_METEZ</name>
<keyword evidence="1" id="KW-1003">Cell membrane</keyword>
<dbReference type="AlphaFoldDB" id="D7EA19"/>
<evidence type="ECO:0000313" key="4">
    <source>
        <dbReference type="Proteomes" id="UP000000391"/>
    </source>
</evidence>
<dbReference type="HOGENOM" id="CLU_077931_1_1_2"/>
<comment type="subcellular location">
    <subcellularLocation>
        <location evidence="1">Cell membrane</location>
        <topology evidence="1">Multi-pass membrane protein</topology>
    </subcellularLocation>
</comment>
<dbReference type="GO" id="GO:0015225">
    <property type="term" value="F:biotin transmembrane transporter activity"/>
    <property type="evidence" value="ECO:0007669"/>
    <property type="project" value="UniProtKB-UniRule"/>
</dbReference>
<keyword evidence="1 2" id="KW-0472">Membrane</keyword>
<keyword evidence="2" id="KW-0812">Transmembrane</keyword>
<dbReference type="OrthoDB" id="50443at2157"/>
<feature type="transmembrane region" description="Helical" evidence="2">
    <location>
        <begin position="88"/>
        <end position="109"/>
    </location>
</feature>
<dbReference type="PANTHER" id="PTHR34295:SF1">
    <property type="entry name" value="BIOTIN TRANSPORTER BIOY"/>
    <property type="match status" value="1"/>
</dbReference>
<evidence type="ECO:0000256" key="1">
    <source>
        <dbReference type="PIRNR" id="PIRNR016661"/>
    </source>
</evidence>
<dbReference type="GeneID" id="9347510"/>